<dbReference type="Gene3D" id="3.40.91.20">
    <property type="match status" value="1"/>
</dbReference>
<organism evidence="1 2">
    <name type="scientific">Teretinema zuelzerae</name>
    <dbReference type="NCBI Taxonomy" id="156"/>
    <lineage>
        <taxon>Bacteria</taxon>
        <taxon>Pseudomonadati</taxon>
        <taxon>Spirochaetota</taxon>
        <taxon>Spirochaetia</taxon>
        <taxon>Spirochaetales</taxon>
        <taxon>Treponemataceae</taxon>
        <taxon>Teretinema</taxon>
    </lineage>
</organism>
<dbReference type="GO" id="GO:0009036">
    <property type="term" value="F:type II site-specific deoxyribonuclease activity"/>
    <property type="evidence" value="ECO:0007669"/>
    <property type="project" value="InterPro"/>
</dbReference>
<dbReference type="InterPro" id="IPR011335">
    <property type="entry name" value="Restrct_endonuc-II-like"/>
</dbReference>
<dbReference type="InterPro" id="IPR011338">
    <property type="entry name" value="BamHI/BglII/BstY"/>
</dbReference>
<dbReference type="Proteomes" id="UP001198163">
    <property type="component" value="Unassembled WGS sequence"/>
</dbReference>
<gene>
    <name evidence="1" type="ORF">K7J14_14860</name>
</gene>
<name>A0AAE3JJ40_9SPIR</name>
<evidence type="ECO:0000313" key="1">
    <source>
        <dbReference type="EMBL" id="MCD1655977.1"/>
    </source>
</evidence>
<sequence>MKTLRTEFLIKKGDFIDSPAYELIFSTIYKAIDSVKWPDGADTFTIFPGKNANGVKPIKERCVSYLKNRDWELEKKMDLGSRISPGPVDAVLSVDHYGDFAFEWETGNISSSHRALNKMALGLITKSLIGGVLVVPSRDLYFHLTDRIGNFAEIEPYFPIWKSLPVEGVLAVIEVEYDSISESVPQIYKGTDGRALV</sequence>
<dbReference type="GO" id="GO:0003677">
    <property type="term" value="F:DNA binding"/>
    <property type="evidence" value="ECO:0007669"/>
    <property type="project" value="InterPro"/>
</dbReference>
<dbReference type="CDD" id="cd00942">
    <property type="entry name" value="BamHI-like"/>
    <property type="match status" value="1"/>
</dbReference>
<reference evidence="1" key="1">
    <citation type="submission" date="2021-08" db="EMBL/GenBank/DDBJ databases">
        <title>Comparative analyses of Brucepasteria parasyntrophica and Teretinema zuelzerae.</title>
        <authorList>
            <person name="Song Y."/>
            <person name="Brune A."/>
        </authorList>
    </citation>
    <scope>NUCLEOTIDE SEQUENCE</scope>
    <source>
        <strain evidence="1">DSM 1903</strain>
    </source>
</reference>
<dbReference type="InterPro" id="IPR004194">
    <property type="entry name" value="Restrct_endonuc_II_BamHI"/>
</dbReference>
<dbReference type="RefSeq" id="WP_230758174.1">
    <property type="nucleotide sequence ID" value="NZ_JAINWA010000003.1"/>
</dbReference>
<dbReference type="SUPFAM" id="SSF52980">
    <property type="entry name" value="Restriction endonuclease-like"/>
    <property type="match status" value="1"/>
</dbReference>
<keyword evidence="2" id="KW-1185">Reference proteome</keyword>
<dbReference type="Pfam" id="PF02923">
    <property type="entry name" value="BamHI"/>
    <property type="match status" value="1"/>
</dbReference>
<dbReference type="AlphaFoldDB" id="A0AAE3JJ40"/>
<dbReference type="GO" id="GO:0009307">
    <property type="term" value="P:DNA restriction-modification system"/>
    <property type="evidence" value="ECO:0007669"/>
    <property type="project" value="InterPro"/>
</dbReference>
<dbReference type="GO" id="GO:0000287">
    <property type="term" value="F:magnesium ion binding"/>
    <property type="evidence" value="ECO:0007669"/>
    <property type="project" value="InterPro"/>
</dbReference>
<comment type="caution">
    <text evidence="1">The sequence shown here is derived from an EMBL/GenBank/DDBJ whole genome shotgun (WGS) entry which is preliminary data.</text>
</comment>
<accession>A0AAE3JJ40</accession>
<dbReference type="EMBL" id="JAINWA010000003">
    <property type="protein sequence ID" value="MCD1655977.1"/>
    <property type="molecule type" value="Genomic_DNA"/>
</dbReference>
<proteinExistence type="predicted"/>
<evidence type="ECO:0008006" key="3">
    <source>
        <dbReference type="Google" id="ProtNLM"/>
    </source>
</evidence>
<evidence type="ECO:0000313" key="2">
    <source>
        <dbReference type="Proteomes" id="UP001198163"/>
    </source>
</evidence>
<protein>
    <recommendedName>
        <fullName evidence="3">Restriction endonuclease</fullName>
    </recommendedName>
</protein>